<evidence type="ECO:0000256" key="9">
    <source>
        <dbReference type="ARBA" id="ARBA00022703"/>
    </source>
</evidence>
<keyword evidence="10" id="KW-0702">S-nitrosylation</keyword>
<dbReference type="FunFam" id="3.40.50.720:FF:000319">
    <property type="entry name" value="Glyceraldehyde-3-phosphate dehydrogenase"/>
    <property type="match status" value="1"/>
</dbReference>
<keyword evidence="14" id="KW-0206">Cytoskeleton</keyword>
<keyword evidence="15" id="KW-0539">Nucleus</keyword>
<protein>
    <recommendedName>
        <fullName evidence="6">glyceraldehyde-3-phosphate dehydrogenase (phosphorylating)</fullName>
        <ecNumber evidence="6">1.2.1.12</ecNumber>
    </recommendedName>
    <alternativeName>
        <fullName evidence="16">Peptidyl-cysteine S-nitrosylase GAPDH</fullName>
    </alternativeName>
</protein>
<comment type="catalytic activity">
    <reaction evidence="17">
        <text>D-glyceraldehyde 3-phosphate + phosphate + NAD(+) = (2R)-3-phospho-glyceroyl phosphate + NADH + H(+)</text>
        <dbReference type="Rhea" id="RHEA:10300"/>
        <dbReference type="ChEBI" id="CHEBI:15378"/>
        <dbReference type="ChEBI" id="CHEBI:43474"/>
        <dbReference type="ChEBI" id="CHEBI:57540"/>
        <dbReference type="ChEBI" id="CHEBI:57604"/>
        <dbReference type="ChEBI" id="CHEBI:57945"/>
        <dbReference type="ChEBI" id="CHEBI:59776"/>
        <dbReference type="EC" id="1.2.1.12"/>
    </reaction>
</comment>
<dbReference type="Proteomes" id="UP000710432">
    <property type="component" value="Unassembled WGS sequence"/>
</dbReference>
<keyword evidence="9" id="KW-0053">Apoptosis</keyword>
<evidence type="ECO:0000256" key="17">
    <source>
        <dbReference type="ARBA" id="ARBA00047698"/>
    </source>
</evidence>
<dbReference type="GO" id="GO:0006915">
    <property type="term" value="P:apoptotic process"/>
    <property type="evidence" value="ECO:0007669"/>
    <property type="project" value="UniProtKB-KW"/>
</dbReference>
<dbReference type="PANTHER" id="PTHR10836:SF111">
    <property type="entry name" value="GLYCERALDEHYDE-3-PHOSPHATE DEHYDROGENASE"/>
    <property type="match status" value="1"/>
</dbReference>
<evidence type="ECO:0000256" key="6">
    <source>
        <dbReference type="ARBA" id="ARBA00013119"/>
    </source>
</evidence>
<name>A0A8J6GFC8_MICOH</name>
<dbReference type="GO" id="GO:0006096">
    <property type="term" value="P:glycolytic process"/>
    <property type="evidence" value="ECO:0007669"/>
    <property type="project" value="UniProtKB-KW"/>
</dbReference>
<comment type="similarity">
    <text evidence="5">Belongs to the glyceraldehyde-3-phosphate dehydrogenase family.</text>
</comment>
<evidence type="ECO:0000256" key="11">
    <source>
        <dbReference type="ARBA" id="ARBA00023002"/>
    </source>
</evidence>
<dbReference type="InterPro" id="IPR020828">
    <property type="entry name" value="GlycerAld_3-P_DH_NAD(P)-bd"/>
</dbReference>
<dbReference type="EMBL" id="JAATJU010022000">
    <property type="protein sequence ID" value="KAH0512336.1"/>
    <property type="molecule type" value="Genomic_DNA"/>
</dbReference>
<dbReference type="SUPFAM" id="SSF51735">
    <property type="entry name" value="NAD(P)-binding Rossmann-fold domains"/>
    <property type="match status" value="1"/>
</dbReference>
<organism evidence="20 21">
    <name type="scientific">Microtus ochrogaster</name>
    <name type="common">Prairie vole</name>
    <dbReference type="NCBI Taxonomy" id="79684"/>
    <lineage>
        <taxon>Eukaryota</taxon>
        <taxon>Metazoa</taxon>
        <taxon>Chordata</taxon>
        <taxon>Craniata</taxon>
        <taxon>Vertebrata</taxon>
        <taxon>Euteleostomi</taxon>
        <taxon>Mammalia</taxon>
        <taxon>Eutheria</taxon>
        <taxon>Euarchontoglires</taxon>
        <taxon>Glires</taxon>
        <taxon>Rodentia</taxon>
        <taxon>Myomorpha</taxon>
        <taxon>Muroidea</taxon>
        <taxon>Cricetidae</taxon>
        <taxon>Arvicolinae</taxon>
        <taxon>Microtus</taxon>
    </lineage>
</organism>
<evidence type="ECO:0000256" key="8">
    <source>
        <dbReference type="ARBA" id="ARBA00022679"/>
    </source>
</evidence>
<evidence type="ECO:0000256" key="16">
    <source>
        <dbReference type="ARBA" id="ARBA00031890"/>
    </source>
</evidence>
<feature type="domain" description="Glyceraldehyde 3-phosphate dehydrogenase NAD(P) binding" evidence="19">
    <location>
        <begin position="1"/>
        <end position="97"/>
    </location>
</feature>
<evidence type="ECO:0000256" key="13">
    <source>
        <dbReference type="ARBA" id="ARBA00023152"/>
    </source>
</evidence>
<comment type="pathway">
    <text evidence="4">Carbohydrate degradation; glycolysis; pyruvate from D-glyceraldehyde 3-phosphate: step 1/5.</text>
</comment>
<keyword evidence="13" id="KW-0324">Glycolysis</keyword>
<dbReference type="GO" id="GO:0005856">
    <property type="term" value="C:cytoskeleton"/>
    <property type="evidence" value="ECO:0007669"/>
    <property type="project" value="UniProtKB-SubCell"/>
</dbReference>
<evidence type="ECO:0000313" key="20">
    <source>
        <dbReference type="EMBL" id="KAH0512336.1"/>
    </source>
</evidence>
<evidence type="ECO:0000256" key="1">
    <source>
        <dbReference type="ARBA" id="ARBA00004123"/>
    </source>
</evidence>
<evidence type="ECO:0000259" key="19">
    <source>
        <dbReference type="SMART" id="SM00846"/>
    </source>
</evidence>
<dbReference type="GO" id="GO:0016740">
    <property type="term" value="F:transferase activity"/>
    <property type="evidence" value="ECO:0007669"/>
    <property type="project" value="UniProtKB-KW"/>
</dbReference>
<evidence type="ECO:0000256" key="15">
    <source>
        <dbReference type="ARBA" id="ARBA00023242"/>
    </source>
</evidence>
<dbReference type="Gene3D" id="3.40.50.720">
    <property type="entry name" value="NAD(P)-binding Rossmann-like Domain"/>
    <property type="match status" value="1"/>
</dbReference>
<evidence type="ECO:0000256" key="2">
    <source>
        <dbReference type="ARBA" id="ARBA00004245"/>
    </source>
</evidence>
<dbReference type="GO" id="GO:0005634">
    <property type="term" value="C:nucleus"/>
    <property type="evidence" value="ECO:0007669"/>
    <property type="project" value="UniProtKB-SubCell"/>
</dbReference>
<keyword evidence="12" id="KW-0520">NAD</keyword>
<evidence type="ECO:0000256" key="14">
    <source>
        <dbReference type="ARBA" id="ARBA00023212"/>
    </source>
</evidence>
<comment type="catalytic activity">
    <reaction evidence="18">
        <text>S-nitroso-L-cysteinyl-[GAPDH] + L-cysteinyl-[protein] = L-cysteinyl-[GAPDH] + S-nitroso-L-cysteinyl-[protein]</text>
        <dbReference type="Rhea" id="RHEA:66684"/>
        <dbReference type="Rhea" id="RHEA-COMP:10131"/>
        <dbReference type="Rhea" id="RHEA-COMP:17089"/>
        <dbReference type="Rhea" id="RHEA-COMP:17090"/>
        <dbReference type="Rhea" id="RHEA-COMP:17091"/>
        <dbReference type="ChEBI" id="CHEBI:29950"/>
        <dbReference type="ChEBI" id="CHEBI:149494"/>
    </reaction>
    <physiologicalReaction direction="left-to-right" evidence="18">
        <dbReference type="Rhea" id="RHEA:66685"/>
    </physiologicalReaction>
</comment>
<evidence type="ECO:0000256" key="3">
    <source>
        <dbReference type="ARBA" id="ARBA00004514"/>
    </source>
</evidence>
<evidence type="ECO:0000256" key="12">
    <source>
        <dbReference type="ARBA" id="ARBA00023027"/>
    </source>
</evidence>
<evidence type="ECO:0000256" key="4">
    <source>
        <dbReference type="ARBA" id="ARBA00004869"/>
    </source>
</evidence>
<evidence type="ECO:0000256" key="10">
    <source>
        <dbReference type="ARBA" id="ARBA00022799"/>
    </source>
</evidence>
<evidence type="ECO:0000256" key="7">
    <source>
        <dbReference type="ARBA" id="ARBA00022490"/>
    </source>
</evidence>
<dbReference type="GO" id="GO:0004365">
    <property type="term" value="F:glyceraldehyde-3-phosphate dehydrogenase (NAD+) (phosphorylating) activity"/>
    <property type="evidence" value="ECO:0007669"/>
    <property type="project" value="UniProtKB-EC"/>
</dbReference>
<dbReference type="AlphaFoldDB" id="A0A8J6GFC8"/>
<evidence type="ECO:0000256" key="5">
    <source>
        <dbReference type="ARBA" id="ARBA00007406"/>
    </source>
</evidence>
<reference evidence="20" key="1">
    <citation type="submission" date="2020-03" db="EMBL/GenBank/DDBJ databases">
        <title>Studies in the Genomics of Life Span.</title>
        <authorList>
            <person name="Glass D."/>
        </authorList>
    </citation>
    <scope>NUCLEOTIDE SEQUENCE</scope>
    <source>
        <strain evidence="20">LTLLF</strain>
        <tissue evidence="20">Muscle</tissue>
    </source>
</reference>
<proteinExistence type="inferred from homology"/>
<sequence length="97" mass="10693">MFQYDSTHDKLKGTVKAENGKLFINGKVIFQEQNPANIKWGDAGAKYVVDSTSVFTTMEMSGDLLKSGAKRVIIFAPSADAPVFVMGVNHKKYDNSF</sequence>
<keyword evidence="11" id="KW-0560">Oxidoreductase</keyword>
<dbReference type="PANTHER" id="PTHR10836">
    <property type="entry name" value="GLYCERALDEHYDE 3-PHOSPHATE DEHYDROGENASE"/>
    <property type="match status" value="1"/>
</dbReference>
<dbReference type="SMART" id="SM00846">
    <property type="entry name" value="Gp_dh_N"/>
    <property type="match status" value="1"/>
</dbReference>
<dbReference type="InterPro" id="IPR036291">
    <property type="entry name" value="NAD(P)-bd_dom_sf"/>
</dbReference>
<accession>A0A8J6GFC8</accession>
<keyword evidence="8" id="KW-0808">Transferase</keyword>
<dbReference type="Pfam" id="PF00044">
    <property type="entry name" value="Gp_dh_N"/>
    <property type="match status" value="1"/>
</dbReference>
<evidence type="ECO:0000313" key="21">
    <source>
        <dbReference type="Proteomes" id="UP000710432"/>
    </source>
</evidence>
<evidence type="ECO:0000256" key="18">
    <source>
        <dbReference type="ARBA" id="ARBA00048005"/>
    </source>
</evidence>
<dbReference type="InterPro" id="IPR020831">
    <property type="entry name" value="GlycerAld/Erythrose_P_DH"/>
</dbReference>
<gene>
    <name evidence="20" type="ORF">LTLLF_144615</name>
</gene>
<keyword evidence="7" id="KW-0963">Cytoplasm</keyword>
<dbReference type="GO" id="GO:0051287">
    <property type="term" value="F:NAD binding"/>
    <property type="evidence" value="ECO:0007669"/>
    <property type="project" value="InterPro"/>
</dbReference>
<dbReference type="EC" id="1.2.1.12" evidence="6"/>
<comment type="caution">
    <text evidence="20">The sequence shown here is derived from an EMBL/GenBank/DDBJ whole genome shotgun (WGS) entry which is preliminary data.</text>
</comment>
<dbReference type="GO" id="GO:0005829">
    <property type="term" value="C:cytosol"/>
    <property type="evidence" value="ECO:0007669"/>
    <property type="project" value="UniProtKB-SubCell"/>
</dbReference>
<comment type="subcellular location">
    <subcellularLocation>
        <location evidence="2">Cytoplasm</location>
        <location evidence="2">Cytoskeleton</location>
    </subcellularLocation>
    <subcellularLocation>
        <location evidence="3">Cytoplasm</location>
        <location evidence="3">Cytosol</location>
    </subcellularLocation>
    <subcellularLocation>
        <location evidence="1">Nucleus</location>
    </subcellularLocation>
</comment>